<dbReference type="EMBL" id="MLYV02001282">
    <property type="protein sequence ID" value="PSR71480.1"/>
    <property type="molecule type" value="Genomic_DNA"/>
</dbReference>
<name>A0A2R6NGG3_9APHY</name>
<dbReference type="OrthoDB" id="1044435at2759"/>
<keyword evidence="2" id="KW-1185">Reference proteome</keyword>
<organism evidence="1 2">
    <name type="scientific">Hermanssonia centrifuga</name>
    <dbReference type="NCBI Taxonomy" id="98765"/>
    <lineage>
        <taxon>Eukaryota</taxon>
        <taxon>Fungi</taxon>
        <taxon>Dikarya</taxon>
        <taxon>Basidiomycota</taxon>
        <taxon>Agaricomycotina</taxon>
        <taxon>Agaricomycetes</taxon>
        <taxon>Polyporales</taxon>
        <taxon>Meruliaceae</taxon>
        <taxon>Hermanssonia</taxon>
    </lineage>
</organism>
<dbReference type="Proteomes" id="UP000186601">
    <property type="component" value="Unassembled WGS sequence"/>
</dbReference>
<gene>
    <name evidence="1" type="ORF">PHLCEN_2v12645</name>
</gene>
<evidence type="ECO:0000313" key="2">
    <source>
        <dbReference type="Proteomes" id="UP000186601"/>
    </source>
</evidence>
<comment type="caution">
    <text evidence="1">The sequence shown here is derived from an EMBL/GenBank/DDBJ whole genome shotgun (WGS) entry which is preliminary data.</text>
</comment>
<dbReference type="AlphaFoldDB" id="A0A2R6NGG3"/>
<sequence length="284" mass="31521">MSSIPTLPQALTVFSRELFTTLFHPRFLFFLPCLPLHIPVYITGSLSERLLGIPGEEESKAQRKAVCSGLVFGIISSFCGAKLVKISMDQPAWLLSYIRKAGLGFLTIREGVEPIRGARKVLSLAFMMYLTTRVLFRWHNALIGGSQFSITTEGCLSNFNSFKEITGSKAAILPPLRSSILIFCDRYRRLAASWKILLGVLSPASSDEKAAEISSITRPPIPASNPFVKRKEDTGGDLPRVAAIHAGTQARMETRRIPSRTLARQLFSARTEAEYIVEKFRLTV</sequence>
<dbReference type="STRING" id="98765.A0A2R6NGG3"/>
<reference evidence="1 2" key="1">
    <citation type="submission" date="2018-02" db="EMBL/GenBank/DDBJ databases">
        <title>Genome sequence of the basidiomycete white-rot fungus Phlebia centrifuga.</title>
        <authorList>
            <person name="Granchi Z."/>
            <person name="Peng M."/>
            <person name="de Vries R.P."/>
            <person name="Hilden K."/>
            <person name="Makela M.R."/>
            <person name="Grigoriev I."/>
            <person name="Riley R."/>
        </authorList>
    </citation>
    <scope>NUCLEOTIDE SEQUENCE [LARGE SCALE GENOMIC DNA]</scope>
    <source>
        <strain evidence="1 2">FBCC195</strain>
    </source>
</reference>
<accession>A0A2R6NGG3</accession>
<proteinExistence type="predicted"/>
<evidence type="ECO:0000313" key="1">
    <source>
        <dbReference type="EMBL" id="PSR71480.1"/>
    </source>
</evidence>
<protein>
    <submittedName>
        <fullName evidence="1">Uncharacterized protein</fullName>
    </submittedName>
</protein>